<proteinExistence type="predicted"/>
<dbReference type="RefSeq" id="WP_172697650.1">
    <property type="nucleotide sequence ID" value="NZ_WKPR01000009.1"/>
</dbReference>
<comment type="caution">
    <text evidence="1">The sequence shown here is derived from an EMBL/GenBank/DDBJ whole genome shotgun (WGS) entry which is preliminary data.</text>
</comment>
<dbReference type="AlphaFoldDB" id="A0A6I2R197"/>
<dbReference type="EMBL" id="WKPR01000009">
    <property type="protein sequence ID" value="MSB19921.1"/>
    <property type="molecule type" value="Genomic_DNA"/>
</dbReference>
<evidence type="ECO:0000313" key="2">
    <source>
        <dbReference type="Proteomes" id="UP000434475"/>
    </source>
</evidence>
<name>A0A6I2R197_FLAPL</name>
<reference evidence="1 2" key="1">
    <citation type="journal article" date="2019" name="Nat. Med.">
        <title>A library of human gut bacterial isolates paired with longitudinal multiomics data enables mechanistic microbiome research.</title>
        <authorList>
            <person name="Poyet M."/>
            <person name="Groussin M."/>
            <person name="Gibbons S.M."/>
            <person name="Avila-Pacheco J."/>
            <person name="Jiang X."/>
            <person name="Kearney S.M."/>
            <person name="Perrotta A.R."/>
            <person name="Berdy B."/>
            <person name="Zhao S."/>
            <person name="Lieberman T.D."/>
            <person name="Swanson P.K."/>
            <person name="Smith M."/>
            <person name="Roesemann S."/>
            <person name="Alexander J.E."/>
            <person name="Rich S.A."/>
            <person name="Livny J."/>
            <person name="Vlamakis H."/>
            <person name="Clish C."/>
            <person name="Bullock K."/>
            <person name="Deik A."/>
            <person name="Scott J."/>
            <person name="Pierce K.A."/>
            <person name="Xavier R.J."/>
            <person name="Alm E.J."/>
        </authorList>
    </citation>
    <scope>NUCLEOTIDE SEQUENCE [LARGE SCALE GENOMIC DNA]</scope>
    <source>
        <strain evidence="1 2">BIOML-A2</strain>
    </source>
</reference>
<organism evidence="1 2">
    <name type="scientific">Flavonifractor plautii</name>
    <name type="common">Fusobacterium plautii</name>
    <dbReference type="NCBI Taxonomy" id="292800"/>
    <lineage>
        <taxon>Bacteria</taxon>
        <taxon>Bacillati</taxon>
        <taxon>Bacillota</taxon>
        <taxon>Clostridia</taxon>
        <taxon>Eubacteriales</taxon>
        <taxon>Oscillospiraceae</taxon>
        <taxon>Flavonifractor</taxon>
    </lineage>
</organism>
<accession>A0A6I2R197</accession>
<sequence length="83" mass="9489">MRFVKPRKPRGTKLNGDKSFDFCTCCYAPFCDPFLRPSNVERRLRAGLCPACGKPKDRCGCKSSLNANRPVMVTHNNRKRRRG</sequence>
<dbReference type="Proteomes" id="UP000434475">
    <property type="component" value="Unassembled WGS sequence"/>
</dbReference>
<gene>
    <name evidence="1" type="ORF">GKE97_10370</name>
</gene>
<protein>
    <submittedName>
        <fullName evidence="1">Uncharacterized protein</fullName>
    </submittedName>
</protein>
<evidence type="ECO:0000313" key="1">
    <source>
        <dbReference type="EMBL" id="MSB19921.1"/>
    </source>
</evidence>